<comment type="caution">
    <text evidence="1">The sequence shown here is derived from an EMBL/GenBank/DDBJ whole genome shotgun (WGS) entry which is preliminary data.</text>
</comment>
<proteinExistence type="predicted"/>
<evidence type="ECO:0008006" key="3">
    <source>
        <dbReference type="Google" id="ProtNLM"/>
    </source>
</evidence>
<dbReference type="EMBL" id="BMYO01000005">
    <property type="protein sequence ID" value="GHD62825.1"/>
    <property type="molecule type" value="Genomic_DNA"/>
</dbReference>
<reference evidence="2" key="1">
    <citation type="journal article" date="2019" name="Int. J. Syst. Evol. Microbiol.">
        <title>The Global Catalogue of Microorganisms (GCM) 10K type strain sequencing project: providing services to taxonomists for standard genome sequencing and annotation.</title>
        <authorList>
            <consortium name="The Broad Institute Genomics Platform"/>
            <consortium name="The Broad Institute Genome Sequencing Center for Infectious Disease"/>
            <person name="Wu L."/>
            <person name="Ma J."/>
        </authorList>
    </citation>
    <scope>NUCLEOTIDE SEQUENCE [LARGE SCALE GENOMIC DNA]</scope>
    <source>
        <strain evidence="2">KCTC 23701</strain>
    </source>
</reference>
<accession>A0ABQ3H2A1</accession>
<name>A0ABQ3H2A1_9NEIS</name>
<evidence type="ECO:0000313" key="2">
    <source>
        <dbReference type="Proteomes" id="UP000604737"/>
    </source>
</evidence>
<dbReference type="Proteomes" id="UP000604737">
    <property type="component" value="Unassembled WGS sequence"/>
</dbReference>
<gene>
    <name evidence="1" type="ORF">GCM10007350_19110</name>
</gene>
<evidence type="ECO:0000313" key="1">
    <source>
        <dbReference type="EMBL" id="GHD62825.1"/>
    </source>
</evidence>
<organism evidence="1 2">
    <name type="scientific">Jeongeupia chitinilytica</name>
    <dbReference type="NCBI Taxonomy" id="1041641"/>
    <lineage>
        <taxon>Bacteria</taxon>
        <taxon>Pseudomonadati</taxon>
        <taxon>Pseudomonadota</taxon>
        <taxon>Betaproteobacteria</taxon>
        <taxon>Neisseriales</taxon>
        <taxon>Chitinibacteraceae</taxon>
        <taxon>Jeongeupia</taxon>
    </lineage>
</organism>
<dbReference type="RefSeq" id="WP_189460219.1">
    <property type="nucleotide sequence ID" value="NZ_BMYO01000005.1"/>
</dbReference>
<protein>
    <recommendedName>
        <fullName evidence="3">Resolvase HTH domain-containing protein</fullName>
    </recommendedName>
</protein>
<keyword evidence="2" id="KW-1185">Reference proteome</keyword>
<sequence>MLSTFTLSLGNTFARLAPGPFNRWIAEDFTSGLPQLAAKLKGALVESVGLPLDQNKQPQDPEQFEPAWTARLAQLQTYAAVVDTALAIAQTRLQDWLDDVNPEHDLPADQIYRLDVDETDSFYRVTQLDYVRKHLQPGGETLAELSDGDFDLIILACSLHDAELWRDAGQTDQAMSCMAFAAQVAALGTAAMMADEARQQIIEQRRQQNRSNAACSHGNKRGRQINVDPQAVIATRTALIAGGMPVRNTAAVLAKRFGCSASYIRSIVAADH</sequence>